<keyword evidence="3 5" id="KW-1133">Transmembrane helix</keyword>
<feature type="transmembrane region" description="Helical" evidence="5">
    <location>
        <begin position="254"/>
        <end position="272"/>
    </location>
</feature>
<evidence type="ECO:0000313" key="6">
    <source>
        <dbReference type="EMBL" id="EGV62747.1"/>
    </source>
</evidence>
<dbReference type="EMBL" id="GL996527">
    <property type="protein sequence ID" value="EGV62747.1"/>
    <property type="molecule type" value="Genomic_DNA"/>
</dbReference>
<dbReference type="Proteomes" id="UP000000707">
    <property type="component" value="Unassembled WGS sequence"/>
</dbReference>
<feature type="transmembrane region" description="Helical" evidence="5">
    <location>
        <begin position="414"/>
        <end position="433"/>
    </location>
</feature>
<dbReference type="Gene3D" id="1.20.1740.10">
    <property type="entry name" value="Amino acid/polyamine transporter I"/>
    <property type="match status" value="1"/>
</dbReference>
<evidence type="ECO:0000256" key="1">
    <source>
        <dbReference type="ARBA" id="ARBA00004141"/>
    </source>
</evidence>
<keyword evidence="7" id="KW-1185">Reference proteome</keyword>
<comment type="subcellular location">
    <subcellularLocation>
        <location evidence="1">Membrane</location>
        <topology evidence="1">Multi-pass membrane protein</topology>
    </subcellularLocation>
</comment>
<dbReference type="GeneID" id="18249525"/>
<feature type="transmembrane region" description="Helical" evidence="5">
    <location>
        <begin position="198"/>
        <end position="222"/>
    </location>
</feature>
<dbReference type="InterPro" id="IPR002293">
    <property type="entry name" value="AA/rel_permease1"/>
</dbReference>
<protein>
    <submittedName>
        <fullName evidence="6">Amino acid transporter</fullName>
    </submittedName>
</protein>
<dbReference type="OrthoDB" id="5982228at2759"/>
<feature type="transmembrane region" description="Helical" evidence="5">
    <location>
        <begin position="483"/>
        <end position="505"/>
    </location>
</feature>
<dbReference type="AlphaFoldDB" id="G3BA39"/>
<reference evidence="6 7" key="1">
    <citation type="journal article" date="2011" name="Proc. Natl. Acad. Sci. U.S.A.">
        <title>Comparative genomics of xylose-fermenting fungi for enhanced biofuel production.</title>
        <authorList>
            <person name="Wohlbach D.J."/>
            <person name="Kuo A."/>
            <person name="Sato T.K."/>
            <person name="Potts K.M."/>
            <person name="Salamov A.A."/>
            <person name="LaButti K.M."/>
            <person name="Sun H."/>
            <person name="Clum A."/>
            <person name="Pangilinan J.L."/>
            <person name="Lindquist E.A."/>
            <person name="Lucas S."/>
            <person name="Lapidus A."/>
            <person name="Jin M."/>
            <person name="Gunawan C."/>
            <person name="Balan V."/>
            <person name="Dale B.E."/>
            <person name="Jeffries T.W."/>
            <person name="Zinkel R."/>
            <person name="Barry K.W."/>
            <person name="Grigoriev I.V."/>
            <person name="Gasch A.P."/>
        </authorList>
    </citation>
    <scope>NUCLEOTIDE SEQUENCE [LARGE SCALE GENOMIC DNA]</scope>
    <source>
        <strain evidence="7">ATCC 10573 / BCRC 21748 / CBS 615 / JCM 9827 / NBRC 10315 / NRRL Y-1498 / VKM Y-70</strain>
    </source>
</reference>
<dbReference type="InterPro" id="IPR050598">
    <property type="entry name" value="AminoAcid_Transporter"/>
</dbReference>
<evidence type="ECO:0000256" key="2">
    <source>
        <dbReference type="ARBA" id="ARBA00022692"/>
    </source>
</evidence>
<dbReference type="FunFam" id="1.20.1740.10:FF:000025">
    <property type="entry name" value="High-affinity methionine permease"/>
    <property type="match status" value="1"/>
</dbReference>
<keyword evidence="2 5" id="KW-0812">Transmembrane</keyword>
<feature type="transmembrane region" description="Helical" evidence="5">
    <location>
        <begin position="132"/>
        <end position="152"/>
    </location>
</feature>
<feature type="transmembrane region" description="Helical" evidence="5">
    <location>
        <begin position="91"/>
        <end position="111"/>
    </location>
</feature>
<dbReference type="STRING" id="590646.G3BA39"/>
<accession>G3BA39</accession>
<evidence type="ECO:0000313" key="7">
    <source>
        <dbReference type="Proteomes" id="UP000000707"/>
    </source>
</evidence>
<dbReference type="Pfam" id="PF13520">
    <property type="entry name" value="AA_permease_2"/>
    <property type="match status" value="1"/>
</dbReference>
<evidence type="ECO:0000256" key="3">
    <source>
        <dbReference type="ARBA" id="ARBA00022989"/>
    </source>
</evidence>
<feature type="transmembrane region" description="Helical" evidence="5">
    <location>
        <begin position="381"/>
        <end position="402"/>
    </location>
</feature>
<keyword evidence="4 5" id="KW-0472">Membrane</keyword>
<dbReference type="PANTHER" id="PTHR11785">
    <property type="entry name" value="AMINO ACID TRANSPORTER"/>
    <property type="match status" value="1"/>
</dbReference>
<sequence>MAFSNFLSREPQITKETEISKETKDVEYDDNGDLSSVDSSVHGAVVQIDQNTKEIGFISATFLCINRMIGSGVFSLGSTIFTLSGSVGTSLMMWLGGSLIAFSGLLVYMEFGSAIPRNGGEKNYLEFVYKKPRFLATTMYGSYVFFLGWAAGNSVVVGEYLLNAAGKEVTQWNSRGIGVGVITFAFLVNAISVKAGLYLGNFLGIFKITIVLFITVTGWVALGGGIKTAHFKPTGNFTNAFEGSSPTGYGVVNALYNVIWSYVGYSNANYALGEAKNPAKVLKVAAPSAFLSLTVLYMLTNIAYFAVVPKEEIAGSGRILAATFFKYAFGDTAEKASSVFVALSALGNVMSVIFSQGRIIQQLGREGSLPISRLWATSKPFGTPFMGLAEHWIVCIVTMLAPPPGDAYNFVLNLISYPLNVVNSFVAFGLLYLHYQKRKGVIEWNPPLRSPIPITIFFALSSLYLIIAPYIPPSDGQNVYNDLPYWIHPVVTWGVFGIGFVYWLVWAKLLPHFGNYQIVSKEVVGDDGFWRNKFYKVSNDENNNDILEEQ</sequence>
<feature type="transmembrane region" description="Helical" evidence="5">
    <location>
        <begin position="339"/>
        <end position="360"/>
    </location>
</feature>
<evidence type="ECO:0000256" key="5">
    <source>
        <dbReference type="SAM" id="Phobius"/>
    </source>
</evidence>
<gene>
    <name evidence="6" type="ORF">CANTEDRAFT_131448</name>
</gene>
<proteinExistence type="predicted"/>
<feature type="transmembrane region" description="Helical" evidence="5">
    <location>
        <begin position="284"/>
        <end position="307"/>
    </location>
</feature>
<evidence type="ECO:0000256" key="4">
    <source>
        <dbReference type="ARBA" id="ARBA00023136"/>
    </source>
</evidence>
<dbReference type="GO" id="GO:0016020">
    <property type="term" value="C:membrane"/>
    <property type="evidence" value="ECO:0007669"/>
    <property type="project" value="UniProtKB-SubCell"/>
</dbReference>
<organism evidence="7">
    <name type="scientific">Candida tenuis (strain ATCC 10573 / BCRC 21748 / CBS 615 / JCM 9827 / NBRC 10315 / NRRL Y-1498 / VKM Y-70)</name>
    <name type="common">Yeast</name>
    <name type="synonym">Yamadazyma tenuis</name>
    <dbReference type="NCBI Taxonomy" id="590646"/>
    <lineage>
        <taxon>Eukaryota</taxon>
        <taxon>Fungi</taxon>
        <taxon>Dikarya</taxon>
        <taxon>Ascomycota</taxon>
        <taxon>Saccharomycotina</taxon>
        <taxon>Pichiomycetes</taxon>
        <taxon>Debaryomycetaceae</taxon>
        <taxon>Yamadazyma</taxon>
    </lineage>
</organism>
<dbReference type="PANTHER" id="PTHR11785:SF498">
    <property type="entry name" value="HIGH-AFFINITY METHIONINE PERMEASE"/>
    <property type="match status" value="1"/>
</dbReference>
<dbReference type="KEGG" id="cten:18249525"/>
<dbReference type="PIRSF" id="PIRSF006060">
    <property type="entry name" value="AA_transporter"/>
    <property type="match status" value="1"/>
</dbReference>
<dbReference type="eggNOG" id="KOG1287">
    <property type="taxonomic scope" value="Eukaryota"/>
</dbReference>
<feature type="transmembrane region" description="Helical" evidence="5">
    <location>
        <begin position="172"/>
        <end position="191"/>
    </location>
</feature>
<name>G3BA39_CANTC</name>
<dbReference type="GO" id="GO:0015179">
    <property type="term" value="F:L-amino acid transmembrane transporter activity"/>
    <property type="evidence" value="ECO:0007669"/>
    <property type="project" value="TreeGrafter"/>
</dbReference>
<feature type="transmembrane region" description="Helical" evidence="5">
    <location>
        <begin position="454"/>
        <end position="471"/>
    </location>
</feature>